<proteinExistence type="predicted"/>
<gene>
    <name evidence="1" type="ORF">NM208_g5939</name>
</gene>
<accession>A0ACC1SF00</accession>
<sequence>MDMLITHSLPQNPRGNLPPLRIPLNVNMANMNRRRPKILVEMRLAKTPFPHRILLLKLLIGNRGDGMIRNRKDQINNRIMRNLCRKKPIAGAASLMMLVTRRRSQRQTPTENQARNKAAQMDMSPIFSRLDLIKTSARIRAYLLKMAFVMTCPDLMKTKSKAEGANIKTTDSTASNSNNAKHQPPATYQFFTPLFGILENTGTEVKEGFTICLSVLATVVAALTSSRLISIPAMAEWRLLPPVPHVQGWQDPPYGGEAEASMANFAVTAQLTLDSAFRQLPLYQVFDDSALHSSQPYAASAKTTGPRYLFLTCHPPQCTDSQRLVGVPVSASAARIRNKDDFKLPLCEDLYGRLIFRLYEHTVTFRDKLQRDVDLSAFIRKAKSILALINSEAYKAFKPAGLGSKLRLLWSDTVVKEHFAC</sequence>
<keyword evidence="2" id="KW-1185">Reference proteome</keyword>
<name>A0ACC1SF00_9HYPO</name>
<protein>
    <submittedName>
        <fullName evidence="1">Uncharacterized protein</fullName>
    </submittedName>
</protein>
<evidence type="ECO:0000313" key="2">
    <source>
        <dbReference type="Proteomes" id="UP001148629"/>
    </source>
</evidence>
<comment type="caution">
    <text evidence="1">The sequence shown here is derived from an EMBL/GenBank/DDBJ whole genome shotgun (WGS) entry which is preliminary data.</text>
</comment>
<dbReference type="Proteomes" id="UP001148629">
    <property type="component" value="Unassembled WGS sequence"/>
</dbReference>
<organism evidence="1 2">
    <name type="scientific">Fusarium decemcellulare</name>
    <dbReference type="NCBI Taxonomy" id="57161"/>
    <lineage>
        <taxon>Eukaryota</taxon>
        <taxon>Fungi</taxon>
        <taxon>Dikarya</taxon>
        <taxon>Ascomycota</taxon>
        <taxon>Pezizomycotina</taxon>
        <taxon>Sordariomycetes</taxon>
        <taxon>Hypocreomycetidae</taxon>
        <taxon>Hypocreales</taxon>
        <taxon>Nectriaceae</taxon>
        <taxon>Fusarium</taxon>
        <taxon>Fusarium decemcellulare species complex</taxon>
    </lineage>
</organism>
<evidence type="ECO:0000313" key="1">
    <source>
        <dbReference type="EMBL" id="KAJ3538353.1"/>
    </source>
</evidence>
<reference evidence="1" key="1">
    <citation type="submission" date="2022-08" db="EMBL/GenBank/DDBJ databases">
        <title>Genome Sequence of Fusarium decemcellulare.</title>
        <authorList>
            <person name="Buettner E."/>
        </authorList>
    </citation>
    <scope>NUCLEOTIDE SEQUENCE</scope>
    <source>
        <strain evidence="1">Babe19</strain>
    </source>
</reference>
<dbReference type="EMBL" id="JANRMS010000525">
    <property type="protein sequence ID" value="KAJ3538353.1"/>
    <property type="molecule type" value="Genomic_DNA"/>
</dbReference>